<keyword evidence="1" id="KW-1015">Disulfide bond</keyword>
<dbReference type="InterPro" id="IPR001314">
    <property type="entry name" value="Peptidase_S1A"/>
</dbReference>
<reference evidence="5" key="1">
    <citation type="submission" date="2024-03" db="EMBL/GenBank/DDBJ databases">
        <title>Venom adaptation and exaptation during the trophic switch to blood-feeding by kissing bugs (Reduviidae: Triatominae).</title>
        <authorList>
            <person name="Zdenek C.N."/>
            <person name="Cardoso F.C."/>
            <person name="Robinson S.D."/>
            <person name="Mercedes R.S."/>
            <person name="Raidjoe E.R."/>
            <person name="Hernandez-Vargas M.J."/>
            <person name="Jin J."/>
            <person name="Corzo G."/>
            <person name="Vetter I."/>
            <person name="King G.F."/>
            <person name="Fry B.G."/>
            <person name="Walker A."/>
        </authorList>
    </citation>
    <scope>NUCLEOTIDE SEQUENCE</scope>
</reference>
<dbReference type="InterPro" id="IPR018114">
    <property type="entry name" value="TRYPSIN_HIS"/>
</dbReference>
<dbReference type="AlphaFoldDB" id="A0AB38ZEQ7"/>
<sequence length="321" mass="35019">MCIKFAFVFIMIVRGSVMGVPIEEQDSSEHGVATGQVGTDCPCGWSNKARARIVGGVDADPHEWPMMAGFVAKTGSYKPNKLVCGGTLVSRRHIVTAGHCVHTNGGRPLQPEQLHVVLGAHKLSDIDYNDPKVMRTIEKFIAHPNYKHSTVSYDIAIALLEEAVQFSNIIGPACLPTKRIYPVGNNLKAIGWGFIDMKATEPDALQETTVKVVNPSLCSAYNQFDMKEGYQFCTYQGGSSGQCVGDSGGPILWRDPETNRYTLVAFPSFSAAGCVWKPAVVSDVTYFLPWIQQVVSESAPAEQTCTKLENTNNNDILVFPD</sequence>
<keyword evidence="3" id="KW-0732">Signal</keyword>
<evidence type="ECO:0000256" key="3">
    <source>
        <dbReference type="SAM" id="SignalP"/>
    </source>
</evidence>
<dbReference type="GO" id="GO:0004252">
    <property type="term" value="F:serine-type endopeptidase activity"/>
    <property type="evidence" value="ECO:0007669"/>
    <property type="project" value="InterPro"/>
</dbReference>
<accession>A0AB38ZEQ7</accession>
<keyword evidence="2" id="KW-0378">Hydrolase</keyword>
<name>A0AB38ZEQ7_9HEMI</name>
<dbReference type="PRINTS" id="PR00722">
    <property type="entry name" value="CHYMOTRYPSIN"/>
</dbReference>
<dbReference type="SMART" id="SM00020">
    <property type="entry name" value="Tryp_SPc"/>
    <property type="match status" value="1"/>
</dbReference>
<dbReference type="GO" id="GO:0006508">
    <property type="term" value="P:proteolysis"/>
    <property type="evidence" value="ECO:0007669"/>
    <property type="project" value="UniProtKB-KW"/>
</dbReference>
<keyword evidence="2" id="KW-0720">Serine protease</keyword>
<proteinExistence type="evidence at transcript level"/>
<dbReference type="InterPro" id="IPR033116">
    <property type="entry name" value="TRYPSIN_SER"/>
</dbReference>
<feature type="signal peptide" evidence="3">
    <location>
        <begin position="1"/>
        <end position="19"/>
    </location>
</feature>
<dbReference type="PROSITE" id="PS00134">
    <property type="entry name" value="TRYPSIN_HIS"/>
    <property type="match status" value="1"/>
</dbReference>
<dbReference type="InterPro" id="IPR009003">
    <property type="entry name" value="Peptidase_S1_PA"/>
</dbReference>
<feature type="chain" id="PRO_5044345053" evidence="3">
    <location>
        <begin position="20"/>
        <end position="321"/>
    </location>
</feature>
<dbReference type="Pfam" id="PF00089">
    <property type="entry name" value="Trypsin"/>
    <property type="match status" value="1"/>
</dbReference>
<dbReference type="PROSITE" id="PS00135">
    <property type="entry name" value="TRYPSIN_SER"/>
    <property type="match status" value="1"/>
</dbReference>
<evidence type="ECO:0000256" key="2">
    <source>
        <dbReference type="RuleBase" id="RU363034"/>
    </source>
</evidence>
<dbReference type="EMBL" id="PP517524">
    <property type="protein sequence ID" value="WXI02774.1"/>
    <property type="molecule type" value="mRNA"/>
</dbReference>
<keyword evidence="2 5" id="KW-0645">Protease</keyword>
<protein>
    <submittedName>
        <fullName evidence="5">Venom S1 protease 38</fullName>
    </submittedName>
</protein>
<dbReference type="InterPro" id="IPR001254">
    <property type="entry name" value="Trypsin_dom"/>
</dbReference>
<dbReference type="PANTHER" id="PTHR24252">
    <property type="entry name" value="ACROSIN-RELATED"/>
    <property type="match status" value="1"/>
</dbReference>
<evidence type="ECO:0000313" key="5">
    <source>
        <dbReference type="EMBL" id="WXI02774.1"/>
    </source>
</evidence>
<dbReference type="CDD" id="cd00190">
    <property type="entry name" value="Tryp_SPc"/>
    <property type="match status" value="1"/>
</dbReference>
<evidence type="ECO:0000256" key="1">
    <source>
        <dbReference type="ARBA" id="ARBA00023157"/>
    </source>
</evidence>
<dbReference type="PROSITE" id="PS50240">
    <property type="entry name" value="TRYPSIN_DOM"/>
    <property type="match status" value="1"/>
</dbReference>
<dbReference type="SUPFAM" id="SSF50494">
    <property type="entry name" value="Trypsin-like serine proteases"/>
    <property type="match status" value="1"/>
</dbReference>
<feature type="domain" description="Peptidase S1" evidence="4">
    <location>
        <begin position="53"/>
        <end position="296"/>
    </location>
</feature>
<dbReference type="PANTHER" id="PTHR24252:SF11">
    <property type="entry name" value="ATRIAL NATRIURETIC PEPTIDE-CONVERTING ENZYME ISOFORM X1"/>
    <property type="match status" value="1"/>
</dbReference>
<dbReference type="InterPro" id="IPR043504">
    <property type="entry name" value="Peptidase_S1_PA_chymotrypsin"/>
</dbReference>
<dbReference type="Gene3D" id="2.40.10.10">
    <property type="entry name" value="Trypsin-like serine proteases"/>
    <property type="match status" value="1"/>
</dbReference>
<organism evidence="5">
    <name type="scientific">Oncocephalus sp</name>
    <dbReference type="NCBI Taxonomy" id="2944721"/>
    <lineage>
        <taxon>Eukaryota</taxon>
        <taxon>Metazoa</taxon>
        <taxon>Ecdysozoa</taxon>
        <taxon>Arthropoda</taxon>
        <taxon>Hexapoda</taxon>
        <taxon>Insecta</taxon>
        <taxon>Pterygota</taxon>
        <taxon>Neoptera</taxon>
        <taxon>Paraneoptera</taxon>
        <taxon>Hemiptera</taxon>
        <taxon>Heteroptera</taxon>
        <taxon>Panheteroptera</taxon>
        <taxon>Cimicomorpha</taxon>
        <taxon>Reduviidae</taxon>
        <taxon>Stenopodainae</taxon>
        <taxon>Oncocephalus</taxon>
    </lineage>
</organism>
<evidence type="ECO:0000259" key="4">
    <source>
        <dbReference type="PROSITE" id="PS50240"/>
    </source>
</evidence>
<dbReference type="FunFam" id="2.40.10.10:FF:000068">
    <property type="entry name" value="transmembrane protease serine 2"/>
    <property type="match status" value="1"/>
</dbReference>